<organism evidence="7 8">
    <name type="scientific">Paenibacillus agricola</name>
    <dbReference type="NCBI Taxonomy" id="2716264"/>
    <lineage>
        <taxon>Bacteria</taxon>
        <taxon>Bacillati</taxon>
        <taxon>Bacillota</taxon>
        <taxon>Bacilli</taxon>
        <taxon>Bacillales</taxon>
        <taxon>Paenibacillaceae</taxon>
        <taxon>Paenibacillus</taxon>
    </lineage>
</organism>
<proteinExistence type="predicted"/>
<dbReference type="PRINTS" id="PR00032">
    <property type="entry name" value="HTHARAC"/>
</dbReference>
<name>A0ABX0J255_9BACL</name>
<dbReference type="SMART" id="SM00342">
    <property type="entry name" value="HTH_ARAC"/>
    <property type="match status" value="1"/>
</dbReference>
<dbReference type="Pfam" id="PF00072">
    <property type="entry name" value="Response_reg"/>
    <property type="match status" value="1"/>
</dbReference>
<dbReference type="InterPro" id="IPR020449">
    <property type="entry name" value="Tscrpt_reg_AraC-type_HTH"/>
</dbReference>
<feature type="domain" description="HTH araC/xylS-type" evidence="5">
    <location>
        <begin position="445"/>
        <end position="543"/>
    </location>
</feature>
<evidence type="ECO:0000256" key="2">
    <source>
        <dbReference type="ARBA" id="ARBA00023125"/>
    </source>
</evidence>
<evidence type="ECO:0000256" key="3">
    <source>
        <dbReference type="ARBA" id="ARBA00023163"/>
    </source>
</evidence>
<feature type="modified residue" description="4-aspartylphosphate" evidence="4">
    <location>
        <position position="55"/>
    </location>
</feature>
<evidence type="ECO:0000259" key="5">
    <source>
        <dbReference type="PROSITE" id="PS01124"/>
    </source>
</evidence>
<keyword evidence="2" id="KW-0238">DNA-binding</keyword>
<protein>
    <submittedName>
        <fullName evidence="7">Response regulator</fullName>
    </submittedName>
</protein>
<evidence type="ECO:0000256" key="4">
    <source>
        <dbReference type="PROSITE-ProRule" id="PRU00169"/>
    </source>
</evidence>
<dbReference type="InterPro" id="IPR001789">
    <property type="entry name" value="Sig_transdc_resp-reg_receiver"/>
</dbReference>
<dbReference type="Proteomes" id="UP001165962">
    <property type="component" value="Unassembled WGS sequence"/>
</dbReference>
<reference evidence="7" key="1">
    <citation type="submission" date="2020-03" db="EMBL/GenBank/DDBJ databases">
        <title>Draft sequencing of Paenibacilllus sp. S3N08.</title>
        <authorList>
            <person name="Kim D.-U."/>
        </authorList>
    </citation>
    <scope>NUCLEOTIDE SEQUENCE</scope>
    <source>
        <strain evidence="7">S3N08</strain>
    </source>
</reference>
<dbReference type="RefSeq" id="WP_166146340.1">
    <property type="nucleotide sequence ID" value="NZ_JAAOIW010000001.1"/>
</dbReference>
<evidence type="ECO:0000256" key="1">
    <source>
        <dbReference type="ARBA" id="ARBA00023015"/>
    </source>
</evidence>
<gene>
    <name evidence="7" type="ORF">G9U52_03835</name>
</gene>
<dbReference type="InterPro" id="IPR018060">
    <property type="entry name" value="HTH_AraC"/>
</dbReference>
<dbReference type="PANTHER" id="PTHR43280:SF28">
    <property type="entry name" value="HTH-TYPE TRANSCRIPTIONAL ACTIVATOR RHAS"/>
    <property type="match status" value="1"/>
</dbReference>
<comment type="caution">
    <text evidence="7">The sequence shown here is derived from an EMBL/GenBank/DDBJ whole genome shotgun (WGS) entry which is preliminary data.</text>
</comment>
<dbReference type="PANTHER" id="PTHR43280">
    <property type="entry name" value="ARAC-FAMILY TRANSCRIPTIONAL REGULATOR"/>
    <property type="match status" value="1"/>
</dbReference>
<dbReference type="EMBL" id="JAAOIW010000001">
    <property type="protein sequence ID" value="NHN28962.1"/>
    <property type="molecule type" value="Genomic_DNA"/>
</dbReference>
<keyword evidence="4" id="KW-0597">Phosphoprotein</keyword>
<dbReference type="SUPFAM" id="SSF46689">
    <property type="entry name" value="Homeodomain-like"/>
    <property type="match status" value="2"/>
</dbReference>
<evidence type="ECO:0000259" key="6">
    <source>
        <dbReference type="PROSITE" id="PS50110"/>
    </source>
</evidence>
<dbReference type="Pfam" id="PF12833">
    <property type="entry name" value="HTH_18"/>
    <property type="match status" value="1"/>
</dbReference>
<dbReference type="CDD" id="cd17536">
    <property type="entry name" value="REC_YesN-like"/>
    <property type="match status" value="1"/>
</dbReference>
<keyword evidence="1" id="KW-0805">Transcription regulation</keyword>
<dbReference type="InterPro" id="IPR009057">
    <property type="entry name" value="Homeodomain-like_sf"/>
</dbReference>
<feature type="domain" description="Response regulatory" evidence="6">
    <location>
        <begin position="3"/>
        <end position="120"/>
    </location>
</feature>
<dbReference type="SMART" id="SM00448">
    <property type="entry name" value="REC"/>
    <property type="match status" value="1"/>
</dbReference>
<dbReference type="Gene3D" id="3.40.50.2300">
    <property type="match status" value="1"/>
</dbReference>
<dbReference type="SUPFAM" id="SSF52172">
    <property type="entry name" value="CheY-like"/>
    <property type="match status" value="1"/>
</dbReference>
<keyword evidence="8" id="KW-1185">Reference proteome</keyword>
<sequence length="549" mass="63526">MFELLIVDDEKFVVDNLANTYPWEELGITSIHTAHSANEALERIQFDNIHVVITDIRMPGLSGLELIDQIRSISSKTKCILLSGHSDFSYAQQAVSSRAVAYLLKPVKEDELLQTVRTAIELIEAEWQEVISQQRTLYTLSEHLPQLRSALLNELIQGKYIPPLTLDKKLTMYHLPDKRELPFAMMFIRMEEGFSNYDDYSRSLLEFGITNISEEIFDEKFHLWQCKDIYDYLVFVITPKDPNFLSSHELSEQQARKMLEKLSLQLQDSVIQYLKGSISVLISDWGSFPEQIYPYYQNSISIIHKHPENLQGFFISSLHELPAAEFQPLRNLYEPPMLVHLLEAGRWNAAKDKFMLIIEELRVKKGYTYEYMQETALMLSSASLQTLHKQGLLLEQFDDIGLLKATDHETLISIDSLERWGSRIIDTLRDHAVKEAKGSHHTIIHKVHDFVQANLDNDVSLQSLADHVYLHPAYLSKIFKLETGEGVSDYIYRLRMEKASHLLSETNEKIHEISKKSGYVNPSHFSRVFKKYFNMTPDEYRSRDITGMG</sequence>
<evidence type="ECO:0000313" key="8">
    <source>
        <dbReference type="Proteomes" id="UP001165962"/>
    </source>
</evidence>
<dbReference type="PROSITE" id="PS50110">
    <property type="entry name" value="RESPONSE_REGULATORY"/>
    <property type="match status" value="1"/>
</dbReference>
<dbReference type="PROSITE" id="PS01124">
    <property type="entry name" value="HTH_ARAC_FAMILY_2"/>
    <property type="match status" value="1"/>
</dbReference>
<keyword evidence="3" id="KW-0804">Transcription</keyword>
<dbReference type="Gene3D" id="1.10.10.60">
    <property type="entry name" value="Homeodomain-like"/>
    <property type="match status" value="2"/>
</dbReference>
<evidence type="ECO:0000313" key="7">
    <source>
        <dbReference type="EMBL" id="NHN28962.1"/>
    </source>
</evidence>
<dbReference type="InterPro" id="IPR011006">
    <property type="entry name" value="CheY-like_superfamily"/>
</dbReference>
<accession>A0ABX0J255</accession>